<evidence type="ECO:0000259" key="4">
    <source>
        <dbReference type="Pfam" id="PF05826"/>
    </source>
</evidence>
<feature type="region of interest" description="Disordered" evidence="3">
    <location>
        <begin position="170"/>
        <end position="229"/>
    </location>
</feature>
<dbReference type="AlphaFoldDB" id="A0A2G9RT54"/>
<dbReference type="InterPro" id="IPR036444">
    <property type="entry name" value="PLipase_A2_dom_sf"/>
</dbReference>
<evidence type="ECO:0000313" key="5">
    <source>
        <dbReference type="EMBL" id="PIO31096.1"/>
    </source>
</evidence>
<dbReference type="Gene3D" id="1.20.90.10">
    <property type="entry name" value="Phospholipase A2 domain"/>
    <property type="match status" value="1"/>
</dbReference>
<dbReference type="PROSITE" id="PS00118">
    <property type="entry name" value="PA2_HIS"/>
    <property type="match status" value="1"/>
</dbReference>
<dbReference type="EMBL" id="KV931879">
    <property type="protein sequence ID" value="PIO31096.1"/>
    <property type="molecule type" value="Genomic_DNA"/>
</dbReference>
<feature type="domain" description="Phospholipase A2-like central" evidence="4">
    <location>
        <begin position="3"/>
        <end position="75"/>
    </location>
</feature>
<dbReference type="InterPro" id="IPR033113">
    <property type="entry name" value="PLA2_histidine"/>
</dbReference>
<protein>
    <recommendedName>
        <fullName evidence="4">Phospholipase A2-like central domain-containing protein</fullName>
    </recommendedName>
</protein>
<dbReference type="InterPro" id="IPR016090">
    <property type="entry name" value="PLA2-like_dom"/>
</dbReference>
<keyword evidence="2" id="KW-0964">Secreted</keyword>
<dbReference type="PANTHER" id="PTHR12253">
    <property type="entry name" value="RH14732P"/>
    <property type="match status" value="1"/>
</dbReference>
<feature type="non-terminal residue" evidence="5">
    <location>
        <position position="1"/>
    </location>
</feature>
<organism evidence="5">
    <name type="scientific">Aquarana catesbeiana</name>
    <name type="common">American bullfrog</name>
    <name type="synonym">Rana catesbeiana</name>
    <dbReference type="NCBI Taxonomy" id="8400"/>
    <lineage>
        <taxon>Eukaryota</taxon>
        <taxon>Metazoa</taxon>
        <taxon>Chordata</taxon>
        <taxon>Craniata</taxon>
        <taxon>Vertebrata</taxon>
        <taxon>Euteleostomi</taxon>
        <taxon>Amphibia</taxon>
        <taxon>Batrachia</taxon>
        <taxon>Anura</taxon>
        <taxon>Neobatrachia</taxon>
        <taxon>Ranoidea</taxon>
        <taxon>Ranidae</taxon>
        <taxon>Aquarana</taxon>
    </lineage>
</organism>
<reference evidence="5" key="1">
    <citation type="submission" date="2017-08" db="EMBL/GenBank/DDBJ databases">
        <title>Assembly of the North American Bullfrog Genome.</title>
        <authorList>
            <person name="Warren R.L."/>
            <person name="Vandervalk B.P."/>
            <person name="Kucuk E."/>
            <person name="Birol I."/>
            <person name="Helbing C."/>
            <person name="Pandoh P."/>
            <person name="Behsaz B."/>
            <person name="Mohamadi H."/>
            <person name="Chu J."/>
            <person name="Jackman S."/>
            <person name="Hammond S.A."/>
            <person name="Veldhoen N."/>
            <person name="Kirk H."/>
            <person name="Zhao Y."/>
            <person name="Coope R."/>
            <person name="Pleasance S."/>
            <person name="Moore R."/>
            <person name="Holt R."/>
        </authorList>
    </citation>
    <scope>NUCLEOTIDE SEQUENCE</scope>
    <source>
        <strain evidence="5">Bruno</strain>
        <tissue evidence="5">Liver</tissue>
    </source>
</reference>
<evidence type="ECO:0000256" key="1">
    <source>
        <dbReference type="ARBA" id="ARBA00004613"/>
    </source>
</evidence>
<feature type="region of interest" description="Disordered" evidence="3">
    <location>
        <begin position="112"/>
        <end position="152"/>
    </location>
</feature>
<dbReference type="Pfam" id="PF05826">
    <property type="entry name" value="Phospholip_A2_2"/>
    <property type="match status" value="1"/>
</dbReference>
<feature type="compositionally biased region" description="Basic and acidic residues" evidence="3">
    <location>
        <begin position="182"/>
        <end position="195"/>
    </location>
</feature>
<dbReference type="GO" id="GO:0005576">
    <property type="term" value="C:extracellular region"/>
    <property type="evidence" value="ECO:0007669"/>
    <property type="project" value="UniProtKB-SubCell"/>
</dbReference>
<dbReference type="GO" id="GO:0050482">
    <property type="term" value="P:arachidonate secretion"/>
    <property type="evidence" value="ECO:0007669"/>
    <property type="project" value="InterPro"/>
</dbReference>
<feature type="compositionally biased region" description="Basic residues" evidence="3">
    <location>
        <begin position="196"/>
        <end position="224"/>
    </location>
</feature>
<dbReference type="OrthoDB" id="10059604at2759"/>
<sequence length="238" mass="27600">VFHGADLCCREHDHCVPQIQSFEFQYGIRNYKLHTVSHCDCDQRFRQCLHAVNDTMSTLVGIMFFNILEMPCFTLRETKQCVEWHWWGGCKRNGSSSKAELHKPTVFNYSNAEANQTPTPLPHRVRQPHGSPQPHSSPSQKGKFKASSLSVSSLNTVKSKKRLLKKLERAQRKKSVIGHRGTTMDDRGDSEEAKIKRSLFSHQSGKHSFQKRRQWTQERKRRTTKAQNSTIRFKDSIY</sequence>
<comment type="subcellular location">
    <subcellularLocation>
        <location evidence="1">Secreted</location>
    </subcellularLocation>
</comment>
<feature type="compositionally biased region" description="Low complexity" evidence="3">
    <location>
        <begin position="128"/>
        <end position="141"/>
    </location>
</feature>
<dbReference type="SUPFAM" id="SSF48619">
    <property type="entry name" value="Phospholipase A2, PLA2"/>
    <property type="match status" value="1"/>
</dbReference>
<proteinExistence type="predicted"/>
<name>A0A2G9RT54_AQUCT</name>
<gene>
    <name evidence="5" type="ORF">AB205_0031980</name>
</gene>
<accession>A0A2G9RT54</accession>
<dbReference type="GO" id="GO:0004623">
    <property type="term" value="F:phospholipase A2 activity"/>
    <property type="evidence" value="ECO:0007669"/>
    <property type="project" value="InterPro"/>
</dbReference>
<evidence type="ECO:0000256" key="3">
    <source>
        <dbReference type="SAM" id="MobiDB-lite"/>
    </source>
</evidence>
<dbReference type="GO" id="GO:0006644">
    <property type="term" value="P:phospholipid metabolic process"/>
    <property type="evidence" value="ECO:0007669"/>
    <property type="project" value="InterPro"/>
</dbReference>
<evidence type="ECO:0000256" key="2">
    <source>
        <dbReference type="ARBA" id="ARBA00022525"/>
    </source>
</evidence>